<dbReference type="InterPro" id="IPR001789">
    <property type="entry name" value="Sig_transdc_resp-reg_receiver"/>
</dbReference>
<dbReference type="Pfam" id="PF00512">
    <property type="entry name" value="HisKA"/>
    <property type="match status" value="1"/>
</dbReference>
<dbReference type="InterPro" id="IPR011006">
    <property type="entry name" value="CheY-like_superfamily"/>
</dbReference>
<dbReference type="SUPFAM" id="SSF52172">
    <property type="entry name" value="CheY-like"/>
    <property type="match status" value="1"/>
</dbReference>
<evidence type="ECO:0000256" key="7">
    <source>
        <dbReference type="PROSITE-ProRule" id="PRU00169"/>
    </source>
</evidence>
<dbReference type="PROSITE" id="PS50110">
    <property type="entry name" value="RESPONSE_REGULATORY"/>
    <property type="match status" value="1"/>
</dbReference>
<dbReference type="InterPro" id="IPR009057">
    <property type="entry name" value="Homeodomain-like_sf"/>
</dbReference>
<dbReference type="SUPFAM" id="SSF47384">
    <property type="entry name" value="Homodimeric domain of signal transducing histidine kinase"/>
    <property type="match status" value="1"/>
</dbReference>
<dbReference type="InterPro" id="IPR011110">
    <property type="entry name" value="Reg_prop"/>
</dbReference>
<dbReference type="Gene3D" id="1.10.10.60">
    <property type="entry name" value="Homeodomain-like"/>
    <property type="match status" value="1"/>
</dbReference>
<dbReference type="InterPro" id="IPR018062">
    <property type="entry name" value="HTH_AraC-typ_CS"/>
</dbReference>
<sequence length="1367" mass="156322">MYKILLGIVATLFFYKPVFAQLSFDHISVIDGLSQSTVLSICKDSRGFMWFGARDGLNRYDGRTIKQYKNDPLNPNSLIFDDYIYTIAEDEHQKLWIGTQRGVSYYSPETDSFEQIDYQKAGKKNASSFAVLHILPARDGKVWFATNDGLLYIENTDSRDFKAFNRDNGLAGTEVYSVFEDALSNIWAGTVSGLSKLTLTSDKKKYTIKNYFSDKNNPRSLGANFVRTIAEDNKGRIWFGIENGGINLYQPETDDFKRFTSQKSKLNSDIVRKILVTQNGTMWIGTMNGLNVYNPFTREFHVYRHDQDNNKSINDNSIKDIYQDNNGSVWIGTNFGGVNVVHKNTLTFNVFKHNTFNNNSISGNLISVLAKDNTGNLWMGTEGRGLNFYDPQNKIFRHYHHDEKNPATIGSNTIKSIYVDKKNNVWIGLFEGGLECFNQETGRFRHFRPNSNDPQALNHGYISAISEDEQGDIWIGTSNKGINILNTETNVFSHIDTSTKDKKLSSNYIKDILIDSKGNVWVGTVLGINLLKKGASAFISFTKGESGLASNYINCIKEDQKGNIWVGTHKGGLNVYLPEENRFKHYSAADGLMSDNIVAINFDLEQNVWISTNNGLSMLDVQKQTFKNFDINDGLPTNEFSLNSSLRDAEGNLYFGTYQGLVSFKPKGAIFNNNPPKIIFTGLKLFNQPIQVNGEDGILDKDISFKDKLVFKASHNIFTVDFIAFNYINSRRNKYAYKLEGFEKEWNYVDNPSATYTNLPAGTYKLLVKGANNDGVWTARPQELTIKVLPPFWKTWWAYLIYVALFVTLWYQVNKFLRKQQRLETDLYYEHLNHERQEGLYQSKLEFFTRISHEIRTPLTLIFAPLERLIESTKQDNLLNKQLVSIKNNTERLLRLISELLDFRKIDTGNLILELKTVKLNEHCFHIYESFKGQAQAKNIQFGFEAEEKLFAKIDLYQMEKVLFNLLSNAFKYTREEGKIILRLRGDEKSVYIDVEDNGTGIPIEDQQKIFDNFYQSKNEEVKNVGWGIGLALVKNIVELHDGNITLESIPETSEKPGFTCFTVTLQRVYIAEQEDEPMLIKPEMPILSAVNLEGVEAKEQAVPVEKAKDRKKEQHTILVVEDNDELRTFLIESLSGKYQVLEASDGREGLEKAIKNVPDIIVSDVTMPHMDGYTFCQHLKEDEVTNHIPVIMLTAMASHLHQIDGLQSGANIYLTKPFSIQLLELHIDNLIKSGEALREKFSKQVMLMPRNIKLEDPEEKFINKLMLLIEDNMESPEFNVSLLVDKIGMSQTVLYKKIKALTGMSITDFIKSVRLRRAAQLLEQRKMNIAEVAYSVGFNDRKYFSREFKKQFGKSPSEYLEEIGDE</sequence>
<dbReference type="InterPro" id="IPR003661">
    <property type="entry name" value="HisK_dim/P_dom"/>
</dbReference>
<dbReference type="SUPFAM" id="SSF55874">
    <property type="entry name" value="ATPase domain of HSP90 chaperone/DNA topoisomerase II/histidine kinase"/>
    <property type="match status" value="1"/>
</dbReference>
<dbReference type="InterPro" id="IPR011123">
    <property type="entry name" value="Y_Y_Y"/>
</dbReference>
<feature type="domain" description="Histidine kinase" evidence="9">
    <location>
        <begin position="850"/>
        <end position="1070"/>
    </location>
</feature>
<comment type="catalytic activity">
    <reaction evidence="1">
        <text>ATP + protein L-histidine = ADP + protein N-phospho-L-histidine.</text>
        <dbReference type="EC" id="2.7.13.3"/>
    </reaction>
</comment>
<dbReference type="PROSITE" id="PS00041">
    <property type="entry name" value="HTH_ARAC_FAMILY_1"/>
    <property type="match status" value="1"/>
</dbReference>
<evidence type="ECO:0000259" key="9">
    <source>
        <dbReference type="PROSITE" id="PS50109"/>
    </source>
</evidence>
<dbReference type="SMART" id="SM00387">
    <property type="entry name" value="HATPase_c"/>
    <property type="match status" value="1"/>
</dbReference>
<dbReference type="Pfam" id="PF00072">
    <property type="entry name" value="Response_reg"/>
    <property type="match status" value="1"/>
</dbReference>
<dbReference type="InterPro" id="IPR018060">
    <property type="entry name" value="HTH_AraC"/>
</dbReference>
<comment type="caution">
    <text evidence="11">The sequence shown here is derived from an EMBL/GenBank/DDBJ whole genome shotgun (WGS) entry which is preliminary data.</text>
</comment>
<dbReference type="PANTHER" id="PTHR43547">
    <property type="entry name" value="TWO-COMPONENT HISTIDINE KINASE"/>
    <property type="match status" value="1"/>
</dbReference>
<dbReference type="EC" id="2.7.13.3" evidence="2"/>
<dbReference type="PROSITE" id="PS01124">
    <property type="entry name" value="HTH_ARAC_FAMILY_2"/>
    <property type="match status" value="1"/>
</dbReference>
<dbReference type="SMART" id="SM00448">
    <property type="entry name" value="REC"/>
    <property type="match status" value="1"/>
</dbReference>
<dbReference type="PANTHER" id="PTHR43547:SF2">
    <property type="entry name" value="HYBRID SIGNAL TRANSDUCTION HISTIDINE KINASE C"/>
    <property type="match status" value="1"/>
</dbReference>
<evidence type="ECO:0000313" key="12">
    <source>
        <dbReference type="Proteomes" id="UP000651112"/>
    </source>
</evidence>
<dbReference type="Gene3D" id="2.130.10.10">
    <property type="entry name" value="YVTN repeat-like/Quinoprotein amine dehydrogenase"/>
    <property type="match status" value="2"/>
</dbReference>
<dbReference type="InterPro" id="IPR015943">
    <property type="entry name" value="WD40/YVTN_repeat-like_dom_sf"/>
</dbReference>
<dbReference type="PROSITE" id="PS50109">
    <property type="entry name" value="HIS_KIN"/>
    <property type="match status" value="1"/>
</dbReference>
<feature type="domain" description="Response regulatory" evidence="10">
    <location>
        <begin position="1117"/>
        <end position="1232"/>
    </location>
</feature>
<organism evidence="11 12">
    <name type="scientific">Sphingobacterium chuzhouense</name>
    <dbReference type="NCBI Taxonomy" id="1742264"/>
    <lineage>
        <taxon>Bacteria</taxon>
        <taxon>Pseudomonadati</taxon>
        <taxon>Bacteroidota</taxon>
        <taxon>Sphingobacteriia</taxon>
        <taxon>Sphingobacteriales</taxon>
        <taxon>Sphingobacteriaceae</taxon>
        <taxon>Sphingobacterium</taxon>
    </lineage>
</organism>
<dbReference type="Gene3D" id="3.40.50.2300">
    <property type="match status" value="1"/>
</dbReference>
<evidence type="ECO:0000256" key="6">
    <source>
        <dbReference type="ARBA" id="ARBA00023163"/>
    </source>
</evidence>
<dbReference type="EMBL" id="JACNYL010000001">
    <property type="protein sequence ID" value="MBD1420874.1"/>
    <property type="molecule type" value="Genomic_DNA"/>
</dbReference>
<name>A0ABR7XQR7_9SPHI</name>
<dbReference type="CDD" id="cd00075">
    <property type="entry name" value="HATPase"/>
    <property type="match status" value="1"/>
</dbReference>
<evidence type="ECO:0000256" key="1">
    <source>
        <dbReference type="ARBA" id="ARBA00000085"/>
    </source>
</evidence>
<dbReference type="CDD" id="cd00082">
    <property type="entry name" value="HisKA"/>
    <property type="match status" value="1"/>
</dbReference>
<gene>
    <name evidence="11" type="ORF">H8B21_04730</name>
</gene>
<dbReference type="InterPro" id="IPR003594">
    <property type="entry name" value="HATPase_dom"/>
</dbReference>
<protein>
    <recommendedName>
        <fullName evidence="2">histidine kinase</fullName>
        <ecNumber evidence="2">2.7.13.3</ecNumber>
    </recommendedName>
</protein>
<dbReference type="Pfam" id="PF07494">
    <property type="entry name" value="Reg_prop"/>
    <property type="match status" value="7"/>
</dbReference>
<proteinExistence type="predicted"/>
<evidence type="ECO:0000259" key="10">
    <source>
        <dbReference type="PROSITE" id="PS50110"/>
    </source>
</evidence>
<reference evidence="11 12" key="1">
    <citation type="submission" date="2020-08" db="EMBL/GenBank/DDBJ databases">
        <title>Sphingobacterium sp. DN00404 isolated from aquaculture water.</title>
        <authorList>
            <person name="Zhang M."/>
        </authorList>
    </citation>
    <scope>NUCLEOTIDE SEQUENCE [LARGE SCALE GENOMIC DNA]</scope>
    <source>
        <strain evidence="11 12">KCTC 42746</strain>
    </source>
</reference>
<dbReference type="Pfam" id="PF07495">
    <property type="entry name" value="Y_Y_Y"/>
    <property type="match status" value="1"/>
</dbReference>
<dbReference type="SMART" id="SM00388">
    <property type="entry name" value="HisKA"/>
    <property type="match status" value="1"/>
</dbReference>
<keyword evidence="4" id="KW-0805">Transcription regulation</keyword>
<dbReference type="Pfam" id="PF02518">
    <property type="entry name" value="HATPase_c"/>
    <property type="match status" value="1"/>
</dbReference>
<dbReference type="RefSeq" id="WP_190312611.1">
    <property type="nucleotide sequence ID" value="NZ_JACNYL010000001.1"/>
</dbReference>
<dbReference type="InterPro" id="IPR004358">
    <property type="entry name" value="Sig_transdc_His_kin-like_C"/>
</dbReference>
<keyword evidence="12" id="KW-1185">Reference proteome</keyword>
<keyword evidence="5" id="KW-0238">DNA-binding</keyword>
<keyword evidence="6" id="KW-0804">Transcription</keyword>
<dbReference type="SMART" id="SM00342">
    <property type="entry name" value="HTH_ARAC"/>
    <property type="match status" value="1"/>
</dbReference>
<dbReference type="InterPro" id="IPR005467">
    <property type="entry name" value="His_kinase_dom"/>
</dbReference>
<dbReference type="InterPro" id="IPR013783">
    <property type="entry name" value="Ig-like_fold"/>
</dbReference>
<evidence type="ECO:0000256" key="3">
    <source>
        <dbReference type="ARBA" id="ARBA00022553"/>
    </source>
</evidence>
<evidence type="ECO:0000313" key="11">
    <source>
        <dbReference type="EMBL" id="MBD1420874.1"/>
    </source>
</evidence>
<dbReference type="SUPFAM" id="SSF46689">
    <property type="entry name" value="Homeodomain-like"/>
    <property type="match status" value="1"/>
</dbReference>
<dbReference type="SUPFAM" id="SSF63829">
    <property type="entry name" value="Calcium-dependent phosphotriesterase"/>
    <property type="match status" value="3"/>
</dbReference>
<dbReference type="Gene3D" id="2.60.40.10">
    <property type="entry name" value="Immunoglobulins"/>
    <property type="match status" value="1"/>
</dbReference>
<dbReference type="InterPro" id="IPR036097">
    <property type="entry name" value="HisK_dim/P_sf"/>
</dbReference>
<evidence type="ECO:0000256" key="5">
    <source>
        <dbReference type="ARBA" id="ARBA00023125"/>
    </source>
</evidence>
<dbReference type="Gene3D" id="1.10.287.130">
    <property type="match status" value="1"/>
</dbReference>
<feature type="modified residue" description="4-aspartylphosphate" evidence="7">
    <location>
        <position position="1165"/>
    </location>
</feature>
<accession>A0ABR7XQR7</accession>
<keyword evidence="3 7" id="KW-0597">Phosphoprotein</keyword>
<feature type="domain" description="HTH araC/xylS-type" evidence="8">
    <location>
        <begin position="1264"/>
        <end position="1363"/>
    </location>
</feature>
<dbReference type="InterPro" id="IPR036890">
    <property type="entry name" value="HATPase_C_sf"/>
</dbReference>
<dbReference type="Pfam" id="PF12833">
    <property type="entry name" value="HTH_18"/>
    <property type="match status" value="1"/>
</dbReference>
<dbReference type="PRINTS" id="PR00344">
    <property type="entry name" value="BCTRLSENSOR"/>
</dbReference>
<evidence type="ECO:0000259" key="8">
    <source>
        <dbReference type="PROSITE" id="PS01124"/>
    </source>
</evidence>
<evidence type="ECO:0000256" key="2">
    <source>
        <dbReference type="ARBA" id="ARBA00012438"/>
    </source>
</evidence>
<dbReference type="Proteomes" id="UP000651112">
    <property type="component" value="Unassembled WGS sequence"/>
</dbReference>
<evidence type="ECO:0000256" key="4">
    <source>
        <dbReference type="ARBA" id="ARBA00023015"/>
    </source>
</evidence>
<dbReference type="Gene3D" id="3.30.565.10">
    <property type="entry name" value="Histidine kinase-like ATPase, C-terminal domain"/>
    <property type="match status" value="1"/>
</dbReference>